<keyword evidence="1" id="KW-0472">Membrane</keyword>
<dbReference type="Proteomes" id="UP001589776">
    <property type="component" value="Unassembled WGS sequence"/>
</dbReference>
<evidence type="ECO:0000313" key="2">
    <source>
        <dbReference type="EMBL" id="MFC0214516.1"/>
    </source>
</evidence>
<protein>
    <submittedName>
        <fullName evidence="2">Holin-like toxin</fullName>
    </submittedName>
</protein>
<evidence type="ECO:0000313" key="3">
    <source>
        <dbReference type="Proteomes" id="UP001589776"/>
    </source>
</evidence>
<keyword evidence="3" id="KW-1185">Reference proteome</keyword>
<accession>A0ABV6DPD1</accession>
<dbReference type="InterPro" id="IPR031616">
    <property type="entry name" value="BsrE-like"/>
</dbReference>
<name>A0ABV6DPD1_9BACL</name>
<gene>
    <name evidence="2" type="ORF">ACFFK0_18960</name>
</gene>
<keyword evidence="1" id="KW-1133">Transmembrane helix</keyword>
<dbReference type="RefSeq" id="WP_377471892.1">
    <property type="nucleotide sequence ID" value="NZ_JBHLWN010000074.1"/>
</dbReference>
<organism evidence="2 3">
    <name type="scientific">Paenibacillus chartarius</name>
    <dbReference type="NCBI Taxonomy" id="747481"/>
    <lineage>
        <taxon>Bacteria</taxon>
        <taxon>Bacillati</taxon>
        <taxon>Bacillota</taxon>
        <taxon>Bacilli</taxon>
        <taxon>Bacillales</taxon>
        <taxon>Paenibacillaceae</taxon>
        <taxon>Paenibacillus</taxon>
    </lineage>
</organism>
<feature type="transmembrane region" description="Helical" evidence="1">
    <location>
        <begin position="6"/>
        <end position="32"/>
    </location>
</feature>
<sequence>MDAKDMLTIVVGCGTLLIALLTLIVNIVMALISQKRK</sequence>
<evidence type="ECO:0000256" key="1">
    <source>
        <dbReference type="SAM" id="Phobius"/>
    </source>
</evidence>
<dbReference type="EMBL" id="JBHLWN010000074">
    <property type="protein sequence ID" value="MFC0214516.1"/>
    <property type="molecule type" value="Genomic_DNA"/>
</dbReference>
<reference evidence="2 3" key="1">
    <citation type="submission" date="2024-09" db="EMBL/GenBank/DDBJ databases">
        <authorList>
            <person name="Sun Q."/>
            <person name="Mori K."/>
        </authorList>
    </citation>
    <scope>NUCLEOTIDE SEQUENCE [LARGE SCALE GENOMIC DNA]</scope>
    <source>
        <strain evidence="2 3">CCM 7759</strain>
    </source>
</reference>
<comment type="caution">
    <text evidence="2">The sequence shown here is derived from an EMBL/GenBank/DDBJ whole genome shotgun (WGS) entry which is preliminary data.</text>
</comment>
<proteinExistence type="predicted"/>
<dbReference type="Pfam" id="PF16935">
    <property type="entry name" value="Hol_Tox"/>
    <property type="match status" value="1"/>
</dbReference>
<keyword evidence="1" id="KW-0812">Transmembrane</keyword>